<dbReference type="AlphaFoldDB" id="A0A318EHV3"/>
<dbReference type="GO" id="GO:0034338">
    <property type="term" value="F:short-chain carboxylesterase activity"/>
    <property type="evidence" value="ECO:0007669"/>
    <property type="project" value="TreeGrafter"/>
</dbReference>
<proteinExistence type="inferred from homology"/>
<keyword evidence="5" id="KW-1185">Reference proteome</keyword>
<dbReference type="OrthoDB" id="332676at2"/>
<comment type="caution">
    <text evidence="4">The sequence shown here is derived from an EMBL/GenBank/DDBJ whole genome shotgun (WGS) entry which is preliminary data.</text>
</comment>
<feature type="active site" description="Charge relay system" evidence="2">
    <location>
        <position position="147"/>
    </location>
</feature>
<sequence length="330" mass="36363">MYERGSHGRVIDSDFEPHPLLRGAHAQTIVPTLLRPPPDLALRRERLELPDGDFVDLAWAGPERGPRLAVLVHGLTGGFQSKYLRGTARELIARDWRVVILQLRGGGDEPNRHPRCYHHGDTADLRYLWRLLRQREPGVRLAAAGWSLGANVLLKALGEEGDAAPVEAAAAGCAPFRLEICAEKLRSGSARLYQARLLRDLKAIVARKHAAVPAPVDMAAVQGARDFFEFDDRYTAPLNGFRDARDYYARCESAGFVGAIRRPTLIVNARDDPFMTPDVLPAAESLSPSVTLEVSRRGGHVGFIAPGRRGLPFFWLERRLAAYLDGSVAG</sequence>
<dbReference type="InterPro" id="IPR000073">
    <property type="entry name" value="AB_hydrolase_1"/>
</dbReference>
<comment type="similarity">
    <text evidence="1">Belongs to the AB hydrolase superfamily. AB hydrolase 4 family.</text>
</comment>
<protein>
    <recommendedName>
        <fullName evidence="3">AB hydrolase-1 domain-containing protein</fullName>
    </recommendedName>
</protein>
<dbReference type="Pfam" id="PF00561">
    <property type="entry name" value="Abhydrolase_1"/>
    <property type="match status" value="1"/>
</dbReference>
<dbReference type="PANTHER" id="PTHR10794:SF94">
    <property type="entry name" value="ESTERASE YHET-RELATED"/>
    <property type="match status" value="1"/>
</dbReference>
<reference evidence="4 5" key="1">
    <citation type="submission" date="2018-04" db="EMBL/GenBank/DDBJ databases">
        <title>Genomic Encyclopedia of Type Strains, Phase IV (KMG-IV): sequencing the most valuable type-strain genomes for metagenomic binning, comparative biology and taxonomic classification.</title>
        <authorList>
            <person name="Goeker M."/>
        </authorList>
    </citation>
    <scope>NUCLEOTIDE SEQUENCE [LARGE SCALE GENOMIC DNA]</scope>
    <source>
        <strain evidence="4 5">DSM 104150</strain>
    </source>
</reference>
<evidence type="ECO:0000313" key="4">
    <source>
        <dbReference type="EMBL" id="PXV70415.1"/>
    </source>
</evidence>
<dbReference type="EMBL" id="QICN01000002">
    <property type="protein sequence ID" value="PXV70415.1"/>
    <property type="molecule type" value="Genomic_DNA"/>
</dbReference>
<dbReference type="InterPro" id="IPR029058">
    <property type="entry name" value="AB_hydrolase_fold"/>
</dbReference>
<evidence type="ECO:0000313" key="5">
    <source>
        <dbReference type="Proteomes" id="UP000248330"/>
    </source>
</evidence>
<feature type="active site" description="Charge relay system" evidence="2">
    <location>
        <position position="300"/>
    </location>
</feature>
<feature type="domain" description="AB hydrolase-1" evidence="3">
    <location>
        <begin position="70"/>
        <end position="304"/>
    </location>
</feature>
<feature type="active site" description="Charge relay system" evidence="2">
    <location>
        <position position="272"/>
    </location>
</feature>
<evidence type="ECO:0000256" key="1">
    <source>
        <dbReference type="ARBA" id="ARBA00010884"/>
    </source>
</evidence>
<dbReference type="PIRSF" id="PIRSF005211">
    <property type="entry name" value="Ab_hydro_YheT"/>
    <property type="match status" value="1"/>
</dbReference>
<dbReference type="Proteomes" id="UP000248330">
    <property type="component" value="Unassembled WGS sequence"/>
</dbReference>
<dbReference type="Gene3D" id="3.40.50.1820">
    <property type="entry name" value="alpha/beta hydrolase"/>
    <property type="match status" value="1"/>
</dbReference>
<gene>
    <name evidence="4" type="ORF">C8D93_102267</name>
</gene>
<dbReference type="InterPro" id="IPR050960">
    <property type="entry name" value="AB_hydrolase_4_sf"/>
</dbReference>
<dbReference type="InterPro" id="IPR012020">
    <property type="entry name" value="ABHD4"/>
</dbReference>
<name>A0A318EHV3_9GAMM</name>
<accession>A0A318EHV3</accession>
<evidence type="ECO:0000256" key="2">
    <source>
        <dbReference type="PIRSR" id="PIRSR005211-1"/>
    </source>
</evidence>
<organism evidence="4 5">
    <name type="scientific">Sinimarinibacterium flocculans</name>
    <dbReference type="NCBI Taxonomy" id="985250"/>
    <lineage>
        <taxon>Bacteria</taxon>
        <taxon>Pseudomonadati</taxon>
        <taxon>Pseudomonadota</taxon>
        <taxon>Gammaproteobacteria</taxon>
        <taxon>Nevskiales</taxon>
        <taxon>Nevskiaceae</taxon>
        <taxon>Sinimarinibacterium</taxon>
    </lineage>
</organism>
<evidence type="ECO:0000259" key="3">
    <source>
        <dbReference type="Pfam" id="PF00561"/>
    </source>
</evidence>
<dbReference type="PANTHER" id="PTHR10794">
    <property type="entry name" value="ABHYDROLASE DOMAIN-CONTAINING PROTEIN"/>
    <property type="match status" value="1"/>
</dbReference>
<dbReference type="RefSeq" id="WP_110264079.1">
    <property type="nucleotide sequence ID" value="NZ_CAKZQT010000038.1"/>
</dbReference>
<dbReference type="NCBIfam" id="NF008218">
    <property type="entry name" value="PRK10985.1"/>
    <property type="match status" value="1"/>
</dbReference>
<dbReference type="GO" id="GO:0047372">
    <property type="term" value="F:monoacylglycerol lipase activity"/>
    <property type="evidence" value="ECO:0007669"/>
    <property type="project" value="TreeGrafter"/>
</dbReference>
<dbReference type="SUPFAM" id="SSF53474">
    <property type="entry name" value="alpha/beta-Hydrolases"/>
    <property type="match status" value="1"/>
</dbReference>